<dbReference type="PANTHER" id="PTHR43530">
    <property type="entry name" value="QUEUINE TRNA-RIBOSYLTRANSFERASE CATALYTIC SUBUNIT 1"/>
    <property type="match status" value="1"/>
</dbReference>
<feature type="region of interest" description="RNA binding; important for wobble base 34 recognition" evidence="7">
    <location>
        <begin position="275"/>
        <end position="279"/>
    </location>
</feature>
<keyword evidence="1 7" id="KW-0328">Glycosyltransferase</keyword>
<organism evidence="9 10">
    <name type="scientific">Helicobacter fennelliae</name>
    <dbReference type="NCBI Taxonomy" id="215"/>
    <lineage>
        <taxon>Bacteria</taxon>
        <taxon>Pseudomonadati</taxon>
        <taxon>Campylobacterota</taxon>
        <taxon>Epsilonproteobacteria</taxon>
        <taxon>Campylobacterales</taxon>
        <taxon>Helicobacteraceae</taxon>
        <taxon>Helicobacter</taxon>
    </lineage>
</organism>
<comment type="similarity">
    <text evidence="7">Belongs to the queuine tRNA-ribosyltransferase family.</text>
</comment>
<evidence type="ECO:0000256" key="7">
    <source>
        <dbReference type="HAMAP-Rule" id="MF_00168"/>
    </source>
</evidence>
<keyword evidence="3 7" id="KW-0819">tRNA processing</keyword>
<dbReference type="EMBL" id="UAWL01000006">
    <property type="protein sequence ID" value="SQB97451.1"/>
    <property type="molecule type" value="Genomic_DNA"/>
</dbReference>
<keyword evidence="4 7" id="KW-0479">Metal-binding</keyword>
<feature type="binding site" evidence="7">
    <location>
        <position position="308"/>
    </location>
    <ligand>
        <name>Zn(2+)</name>
        <dbReference type="ChEBI" id="CHEBI:29105"/>
    </ligand>
</feature>
<comment type="subunit">
    <text evidence="7">Homodimer. Within each dimer, one monomer is responsible for RNA recognition and catalysis, while the other monomer binds to the replacement base PreQ1.</text>
</comment>
<comment type="pathway">
    <text evidence="7">tRNA modification; tRNA-queuosine biosynthesis.</text>
</comment>
<protein>
    <recommendedName>
        <fullName evidence="7">Queuine tRNA-ribosyltransferase</fullName>
        <ecNumber evidence="7">2.4.2.29</ecNumber>
    </recommendedName>
    <alternativeName>
        <fullName evidence="7">Guanine insertion enzyme</fullName>
    </alternativeName>
    <alternativeName>
        <fullName evidence="7">tRNA-guanine transglycosylase</fullName>
    </alternativeName>
</protein>
<dbReference type="Gene3D" id="3.20.20.105">
    <property type="entry name" value="Queuine tRNA-ribosyltransferase-like"/>
    <property type="match status" value="1"/>
</dbReference>
<feature type="binding site" evidence="7">
    <location>
        <begin position="90"/>
        <end position="94"/>
    </location>
    <ligand>
        <name>substrate</name>
    </ligand>
</feature>
<evidence type="ECO:0000256" key="5">
    <source>
        <dbReference type="ARBA" id="ARBA00022785"/>
    </source>
</evidence>
<sequence>MFFKIDSKDSAARAGTLTLAHSVVQTPVFMPVGTQACVKSIDALDIESILGAQIILANTYHTYLRPGIETLKHFGGVHKFSGFSGSFLSDSGGFQAFSLGQNVKKQDNGIVFSSHIDGSKHLFTPESVLDIQYALNSDIMMVLDDLIALPADSNRLKQSIDTTIKWAKQSISYHNQNKQQGLSLTNNLFGIVQGGVDLTFRKQCAQSLVELEFDGYALGGLAVGEETNAMYDTIAFSAPLLPESKPRYLMGVGTPQNLIEAIDRGIDMFDCVMPTRNARNGTLFTSFGKLNIKNQIHKNDENPIDLQCSCYTCKHFSRGYLHHLCKAREITYFRLATLHNLWYYLELMRNAREAILHQKWNQFKSEFYIKLNKEHT</sequence>
<feature type="binding site" evidence="7">
    <location>
        <position position="220"/>
    </location>
    <ligand>
        <name>substrate</name>
    </ligand>
</feature>
<comment type="function">
    <text evidence="7">Catalyzes the base-exchange of a guanine (G) residue with the queuine precursor 7-aminomethyl-7-deazaguanine (PreQ1) at position 34 (anticodon wobble position) in tRNAs with GU(N) anticodons (tRNA-Asp, -Asn, -His and -Tyr). Catalysis occurs through a double-displacement mechanism. The nucleophile active site attacks the C1' of nucleotide 34 to detach the guanine base from the RNA, forming a covalent enzyme-RNA intermediate. The proton acceptor active site deprotonates the incoming PreQ1, allowing a nucleophilic attack on the C1' of the ribose to form the product. After dissociation, two additional enzymatic reactions on the tRNA convert PreQ1 to queuine (Q), resulting in the hypermodified nucleoside queuosine (7-(((4,5-cis-dihydroxy-2-cyclopenten-1-yl)amino)methyl)-7-deazaguanosine).</text>
</comment>
<dbReference type="AlphaFoldDB" id="A0A2X3B971"/>
<reference evidence="9 10" key="1">
    <citation type="submission" date="2018-06" db="EMBL/GenBank/DDBJ databases">
        <authorList>
            <consortium name="Pathogen Informatics"/>
            <person name="Doyle S."/>
        </authorList>
    </citation>
    <scope>NUCLEOTIDE SEQUENCE [LARGE SCALE GENOMIC DNA]</scope>
    <source>
        <strain evidence="9 10">NCTC13102</strain>
    </source>
</reference>
<feature type="domain" description="tRNA-guanine(15) transglycosylase-like" evidence="8">
    <location>
        <begin position="10"/>
        <end position="370"/>
    </location>
</feature>
<feature type="binding site" evidence="7">
    <location>
        <position position="339"/>
    </location>
    <ligand>
        <name>Zn(2+)</name>
        <dbReference type="ChEBI" id="CHEBI:29105"/>
    </ligand>
</feature>
<dbReference type="RefSeq" id="WP_023947673.1">
    <property type="nucleotide sequence ID" value="NZ_JAERIV010000005.1"/>
</dbReference>
<feature type="binding site" evidence="7">
    <location>
        <position position="193"/>
    </location>
    <ligand>
        <name>substrate</name>
    </ligand>
</feature>
<feature type="region of interest" description="RNA binding" evidence="7">
    <location>
        <begin position="251"/>
        <end position="257"/>
    </location>
</feature>
<dbReference type="NCBIfam" id="TIGR00449">
    <property type="entry name" value="tgt_general"/>
    <property type="match status" value="1"/>
</dbReference>
<evidence type="ECO:0000256" key="2">
    <source>
        <dbReference type="ARBA" id="ARBA00022679"/>
    </source>
</evidence>
<dbReference type="PANTHER" id="PTHR43530:SF1">
    <property type="entry name" value="QUEUINE TRNA-RIBOSYLTRANSFERASE CATALYTIC SUBUNIT 1"/>
    <property type="match status" value="1"/>
</dbReference>
<dbReference type="GO" id="GO:0008616">
    <property type="term" value="P:tRNA queuosine(34) biosynthetic process"/>
    <property type="evidence" value="ECO:0007669"/>
    <property type="project" value="UniProtKB-UniRule"/>
</dbReference>
<keyword evidence="5 7" id="KW-0671">Queuosine biosynthesis</keyword>
<dbReference type="Proteomes" id="UP000250166">
    <property type="component" value="Unassembled WGS sequence"/>
</dbReference>
<dbReference type="GO" id="GO:0005829">
    <property type="term" value="C:cytosol"/>
    <property type="evidence" value="ECO:0007669"/>
    <property type="project" value="TreeGrafter"/>
</dbReference>
<feature type="binding site" evidence="7">
    <location>
        <position position="313"/>
    </location>
    <ligand>
        <name>Zn(2+)</name>
        <dbReference type="ChEBI" id="CHEBI:29105"/>
    </ligand>
</feature>
<dbReference type="Pfam" id="PF01702">
    <property type="entry name" value="TGT"/>
    <property type="match status" value="1"/>
</dbReference>
<keyword evidence="2 7" id="KW-0808">Transferase</keyword>
<dbReference type="GO" id="GO:0046872">
    <property type="term" value="F:metal ion binding"/>
    <property type="evidence" value="ECO:0007669"/>
    <property type="project" value="UniProtKB-KW"/>
</dbReference>
<feature type="binding site" evidence="7">
    <location>
        <position position="310"/>
    </location>
    <ligand>
        <name>Zn(2+)</name>
        <dbReference type="ChEBI" id="CHEBI:29105"/>
    </ligand>
</feature>
<keyword evidence="6 7" id="KW-0862">Zinc</keyword>
<feature type="binding site" evidence="7">
    <location>
        <position position="144"/>
    </location>
    <ligand>
        <name>substrate</name>
    </ligand>
</feature>
<feature type="active site" description="Proton acceptor" evidence="7">
    <location>
        <position position="90"/>
    </location>
</feature>
<evidence type="ECO:0000256" key="4">
    <source>
        <dbReference type="ARBA" id="ARBA00022723"/>
    </source>
</evidence>
<dbReference type="UniPathway" id="UPA00392"/>
<evidence type="ECO:0000256" key="1">
    <source>
        <dbReference type="ARBA" id="ARBA00022676"/>
    </source>
</evidence>
<dbReference type="GO" id="GO:0008479">
    <property type="term" value="F:tRNA-guanosine(34) queuine transglycosylase activity"/>
    <property type="evidence" value="ECO:0007669"/>
    <property type="project" value="UniProtKB-UniRule"/>
</dbReference>
<evidence type="ECO:0000313" key="9">
    <source>
        <dbReference type="EMBL" id="SQB97451.1"/>
    </source>
</evidence>
<dbReference type="HAMAP" id="MF_00168">
    <property type="entry name" value="Q_tRNA_Tgt"/>
    <property type="match status" value="1"/>
</dbReference>
<proteinExistence type="inferred from homology"/>
<accession>A0A2X3B971</accession>
<gene>
    <name evidence="9" type="primary">tgt_1</name>
    <name evidence="7" type="synonym">tgt</name>
    <name evidence="9" type="ORF">NCTC13102_00182</name>
</gene>
<comment type="catalytic activity">
    <reaction evidence="7">
        <text>7-aminomethyl-7-carbaguanine + guanosine(34) in tRNA = 7-aminomethyl-7-carbaguanosine(34) in tRNA + guanine</text>
        <dbReference type="Rhea" id="RHEA:24104"/>
        <dbReference type="Rhea" id="RHEA-COMP:10341"/>
        <dbReference type="Rhea" id="RHEA-COMP:10342"/>
        <dbReference type="ChEBI" id="CHEBI:16235"/>
        <dbReference type="ChEBI" id="CHEBI:58703"/>
        <dbReference type="ChEBI" id="CHEBI:74269"/>
        <dbReference type="ChEBI" id="CHEBI:82833"/>
        <dbReference type="EC" id="2.4.2.29"/>
    </reaction>
</comment>
<dbReference type="InterPro" id="IPR002616">
    <property type="entry name" value="tRNA_ribo_trans-like"/>
</dbReference>
<dbReference type="NCBIfam" id="TIGR00430">
    <property type="entry name" value="Q_tRNA_tgt"/>
    <property type="match status" value="1"/>
</dbReference>
<feature type="active site" description="Nucleophile" evidence="7">
    <location>
        <position position="270"/>
    </location>
</feature>
<name>A0A2X3B971_9HELI</name>
<dbReference type="InterPro" id="IPR004803">
    <property type="entry name" value="TGT"/>
</dbReference>
<dbReference type="EC" id="2.4.2.29" evidence="7"/>
<evidence type="ECO:0000256" key="3">
    <source>
        <dbReference type="ARBA" id="ARBA00022694"/>
    </source>
</evidence>
<dbReference type="SUPFAM" id="SSF51713">
    <property type="entry name" value="tRNA-guanine transglycosylase"/>
    <property type="match status" value="1"/>
</dbReference>
<dbReference type="InterPro" id="IPR036511">
    <property type="entry name" value="TGT-like_sf"/>
</dbReference>
<comment type="cofactor">
    <cofactor evidence="7">
        <name>Zn(2+)</name>
        <dbReference type="ChEBI" id="CHEBI:29105"/>
    </cofactor>
    <text evidence="7">Binds 1 zinc ion per subunit.</text>
</comment>
<evidence type="ECO:0000256" key="6">
    <source>
        <dbReference type="ARBA" id="ARBA00022833"/>
    </source>
</evidence>
<evidence type="ECO:0000313" key="10">
    <source>
        <dbReference type="Proteomes" id="UP000250166"/>
    </source>
</evidence>
<evidence type="ECO:0000259" key="8">
    <source>
        <dbReference type="Pfam" id="PF01702"/>
    </source>
</evidence>